<feature type="region of interest" description="Disordered" evidence="1">
    <location>
        <begin position="1"/>
        <end position="106"/>
    </location>
</feature>
<evidence type="ECO:0000256" key="1">
    <source>
        <dbReference type="SAM" id="MobiDB-lite"/>
    </source>
</evidence>
<dbReference type="AlphaFoldDB" id="A0A1B6LZQ6"/>
<feature type="compositionally biased region" description="Pro residues" evidence="1">
    <location>
        <begin position="35"/>
        <end position="44"/>
    </location>
</feature>
<evidence type="ECO:0000313" key="2">
    <source>
        <dbReference type="EMBL" id="JAT29166.1"/>
    </source>
</evidence>
<feature type="compositionally biased region" description="Polar residues" evidence="1">
    <location>
        <begin position="77"/>
        <end position="92"/>
    </location>
</feature>
<feature type="compositionally biased region" description="Low complexity" evidence="1">
    <location>
        <begin position="15"/>
        <end position="34"/>
    </location>
</feature>
<feature type="non-terminal residue" evidence="2">
    <location>
        <position position="106"/>
    </location>
</feature>
<protein>
    <submittedName>
        <fullName evidence="2">Uncharacterized protein</fullName>
    </submittedName>
</protein>
<feature type="compositionally biased region" description="Polar residues" evidence="1">
    <location>
        <begin position="47"/>
        <end position="58"/>
    </location>
</feature>
<reference evidence="2" key="1">
    <citation type="submission" date="2015-11" db="EMBL/GenBank/DDBJ databases">
        <title>De novo transcriptome assembly of four potential Pierce s Disease insect vectors from Arizona vineyards.</title>
        <authorList>
            <person name="Tassone E.E."/>
        </authorList>
    </citation>
    <scope>NUCLEOTIDE SEQUENCE</scope>
</reference>
<feature type="non-terminal residue" evidence="2">
    <location>
        <position position="1"/>
    </location>
</feature>
<sequence>PVTSHQCAQTQPQRSTTLDSTTNLSTTIISGDQLSPPPAEPLPQSPTAVFSDQSQSSVGFVERVSETKSPLLDAGSETLSQHNQAQNLNSFPTVPKKPMYNQLVHH</sequence>
<dbReference type="EMBL" id="GEBQ01010811">
    <property type="protein sequence ID" value="JAT29166.1"/>
    <property type="molecule type" value="Transcribed_RNA"/>
</dbReference>
<proteinExistence type="predicted"/>
<organism evidence="2">
    <name type="scientific">Graphocephala atropunctata</name>
    <dbReference type="NCBI Taxonomy" id="36148"/>
    <lineage>
        <taxon>Eukaryota</taxon>
        <taxon>Metazoa</taxon>
        <taxon>Ecdysozoa</taxon>
        <taxon>Arthropoda</taxon>
        <taxon>Hexapoda</taxon>
        <taxon>Insecta</taxon>
        <taxon>Pterygota</taxon>
        <taxon>Neoptera</taxon>
        <taxon>Paraneoptera</taxon>
        <taxon>Hemiptera</taxon>
        <taxon>Auchenorrhyncha</taxon>
        <taxon>Membracoidea</taxon>
        <taxon>Cicadellidae</taxon>
        <taxon>Cicadellinae</taxon>
        <taxon>Cicadellini</taxon>
        <taxon>Graphocephala</taxon>
    </lineage>
</organism>
<gene>
    <name evidence="2" type="ORF">g.52107</name>
</gene>
<feature type="compositionally biased region" description="Polar residues" evidence="1">
    <location>
        <begin position="1"/>
        <end position="14"/>
    </location>
</feature>
<name>A0A1B6LZQ6_9HEMI</name>
<accession>A0A1B6LZQ6</accession>